<organism evidence="1 2">
    <name type="scientific">Thelephora ganbajun</name>
    <name type="common">Ganba fungus</name>
    <dbReference type="NCBI Taxonomy" id="370292"/>
    <lineage>
        <taxon>Eukaryota</taxon>
        <taxon>Fungi</taxon>
        <taxon>Dikarya</taxon>
        <taxon>Basidiomycota</taxon>
        <taxon>Agaricomycotina</taxon>
        <taxon>Agaricomycetes</taxon>
        <taxon>Thelephorales</taxon>
        <taxon>Thelephoraceae</taxon>
        <taxon>Thelephora</taxon>
    </lineage>
</organism>
<name>A0ACB6ZGQ5_THEGA</name>
<accession>A0ACB6ZGQ5</accession>
<keyword evidence="2" id="KW-1185">Reference proteome</keyword>
<dbReference type="Proteomes" id="UP000886501">
    <property type="component" value="Unassembled WGS sequence"/>
</dbReference>
<gene>
    <name evidence="1" type="ORF">BDM02DRAFT_3155693</name>
</gene>
<reference evidence="1" key="2">
    <citation type="journal article" date="2020" name="Nat. Commun.">
        <title>Large-scale genome sequencing of mycorrhizal fungi provides insights into the early evolution of symbiotic traits.</title>
        <authorList>
            <person name="Miyauchi S."/>
            <person name="Kiss E."/>
            <person name="Kuo A."/>
            <person name="Drula E."/>
            <person name="Kohler A."/>
            <person name="Sanchez-Garcia M."/>
            <person name="Morin E."/>
            <person name="Andreopoulos B."/>
            <person name="Barry K.W."/>
            <person name="Bonito G."/>
            <person name="Buee M."/>
            <person name="Carver A."/>
            <person name="Chen C."/>
            <person name="Cichocki N."/>
            <person name="Clum A."/>
            <person name="Culley D."/>
            <person name="Crous P.W."/>
            <person name="Fauchery L."/>
            <person name="Girlanda M."/>
            <person name="Hayes R.D."/>
            <person name="Keri Z."/>
            <person name="LaButti K."/>
            <person name="Lipzen A."/>
            <person name="Lombard V."/>
            <person name="Magnuson J."/>
            <person name="Maillard F."/>
            <person name="Murat C."/>
            <person name="Nolan M."/>
            <person name="Ohm R.A."/>
            <person name="Pangilinan J."/>
            <person name="Pereira M.F."/>
            <person name="Perotto S."/>
            <person name="Peter M."/>
            <person name="Pfister S."/>
            <person name="Riley R."/>
            <person name="Sitrit Y."/>
            <person name="Stielow J.B."/>
            <person name="Szollosi G."/>
            <person name="Zifcakova L."/>
            <person name="Stursova M."/>
            <person name="Spatafora J.W."/>
            <person name="Tedersoo L."/>
            <person name="Vaario L.M."/>
            <person name="Yamada A."/>
            <person name="Yan M."/>
            <person name="Wang P."/>
            <person name="Xu J."/>
            <person name="Bruns T."/>
            <person name="Baldrian P."/>
            <person name="Vilgalys R."/>
            <person name="Dunand C."/>
            <person name="Henrissat B."/>
            <person name="Grigoriev I.V."/>
            <person name="Hibbett D."/>
            <person name="Nagy L.G."/>
            <person name="Martin F.M."/>
        </authorList>
    </citation>
    <scope>NUCLEOTIDE SEQUENCE</scope>
    <source>
        <strain evidence="1">P2</strain>
    </source>
</reference>
<comment type="caution">
    <text evidence="1">The sequence shown here is derived from an EMBL/GenBank/DDBJ whole genome shotgun (WGS) entry which is preliminary data.</text>
</comment>
<sequence length="856" mass="94732">MSDYTIFASHGFNPNDYAHAVLAGEPYPSQSASKPKAKLPAVEPAKEDISVAITKLNSGIDDVSKQLKNVVTTHHEQLLIQAAGVTNLEESLHSVRSGLSELDASLDKLRLKIRVPYQSLQGHVNRLHKLQQASDVLRRISRFLILTRRLELQMAELNKPLDIPIITPTETTKSMGASYEEPGDEKERTIAKAALTIAELATLYEDPIEPVLEGEERPPHDSSSGRISLRSINVVNSHIPGLENARLTVTSQMETLVLSGLETLDRSALASSLQTAHNLRVLPELVQSLVVGLSDSIDERIRYAFDTARISREMVGKEHSSAGSLLYKSRIRTEPTTVTAPQFTALIWGSLESVVDEMTVCCIKVYILEKVLKLKKDTGTGIMFLDEAMKLLENNPTATFWTSLGRSLEKCAKDASKASSFLQTTLGSNYPRLLRLIHEFFAKVAVHTDTIYTQAHQSPETILVLRSLSVFETSFLTRCSNRVNEAIGRVFSGGIRSPPGMAEGIAIGRAVTNELDAAKFDPLLSKSVAKGIVTSLEQMTSRLSNLVIWDRTVALLSGPTATPQQVSNAQLVSFLYQCWSRLVKLKDECSEEVFDLLKPVADTMREQYEKIVNPVLSAIRRDCGAILATLHRLDFGKSGPAIGGGGPSVYMEELTEKMNFVKQEILERYTGVDVARQWVISIVKYVIRTFVLHVSITKPLGETGKLQLTSDMTELEFALSAFMADKSQPRRRSGGDWTAVADDYRALRAMRPLLFLDNIMLASTQHTAGLQPLIVLHHILVRSPIPLPHSLHGWAEAEYVRWVDEHSEEESWTLIESGLSHWEKTAELEGREAEEAGEYAGLARMVLANAKEHASS</sequence>
<evidence type="ECO:0000313" key="1">
    <source>
        <dbReference type="EMBL" id="KAF9648596.1"/>
    </source>
</evidence>
<protein>
    <submittedName>
        <fullName evidence="1">Uncharacterized protein</fullName>
    </submittedName>
</protein>
<reference evidence="1" key="1">
    <citation type="submission" date="2019-10" db="EMBL/GenBank/DDBJ databases">
        <authorList>
            <consortium name="DOE Joint Genome Institute"/>
            <person name="Kuo A."/>
            <person name="Miyauchi S."/>
            <person name="Kiss E."/>
            <person name="Drula E."/>
            <person name="Kohler A."/>
            <person name="Sanchez-Garcia M."/>
            <person name="Andreopoulos B."/>
            <person name="Barry K.W."/>
            <person name="Bonito G."/>
            <person name="Buee M."/>
            <person name="Carver A."/>
            <person name="Chen C."/>
            <person name="Cichocki N."/>
            <person name="Clum A."/>
            <person name="Culley D."/>
            <person name="Crous P.W."/>
            <person name="Fauchery L."/>
            <person name="Girlanda M."/>
            <person name="Hayes R."/>
            <person name="Keri Z."/>
            <person name="Labutti K."/>
            <person name="Lipzen A."/>
            <person name="Lombard V."/>
            <person name="Magnuson J."/>
            <person name="Maillard F."/>
            <person name="Morin E."/>
            <person name="Murat C."/>
            <person name="Nolan M."/>
            <person name="Ohm R."/>
            <person name="Pangilinan J."/>
            <person name="Pereira M."/>
            <person name="Perotto S."/>
            <person name="Peter M."/>
            <person name="Riley R."/>
            <person name="Sitrit Y."/>
            <person name="Stielow B."/>
            <person name="Szollosi G."/>
            <person name="Zifcakova L."/>
            <person name="Stursova M."/>
            <person name="Spatafora J.W."/>
            <person name="Tedersoo L."/>
            <person name="Vaario L.-M."/>
            <person name="Yamada A."/>
            <person name="Yan M."/>
            <person name="Wang P."/>
            <person name="Xu J."/>
            <person name="Bruns T."/>
            <person name="Baldrian P."/>
            <person name="Vilgalys R."/>
            <person name="Henrissat B."/>
            <person name="Grigoriev I.V."/>
            <person name="Hibbett D."/>
            <person name="Nagy L.G."/>
            <person name="Martin F.M."/>
        </authorList>
    </citation>
    <scope>NUCLEOTIDE SEQUENCE</scope>
    <source>
        <strain evidence="1">P2</strain>
    </source>
</reference>
<dbReference type="EMBL" id="MU118011">
    <property type="protein sequence ID" value="KAF9648596.1"/>
    <property type="molecule type" value="Genomic_DNA"/>
</dbReference>
<evidence type="ECO:0000313" key="2">
    <source>
        <dbReference type="Proteomes" id="UP000886501"/>
    </source>
</evidence>
<proteinExistence type="predicted"/>